<dbReference type="Gene3D" id="3.20.20.140">
    <property type="entry name" value="Metal-dependent hydrolases"/>
    <property type="match status" value="1"/>
</dbReference>
<dbReference type="InterPro" id="IPR011059">
    <property type="entry name" value="Metal-dep_hydrolase_composite"/>
</dbReference>
<accession>A0ABW2PZM8</accession>
<dbReference type="InterPro" id="IPR057744">
    <property type="entry name" value="OTAase-like"/>
</dbReference>
<dbReference type="PANTHER" id="PTHR43135">
    <property type="entry name" value="ALPHA-D-RIBOSE 1-METHYLPHOSPHONATE 5-TRIPHOSPHATE DIPHOSPHATASE"/>
    <property type="match status" value="1"/>
</dbReference>
<gene>
    <name evidence="2" type="ORF">ACFQRG_12410</name>
</gene>
<evidence type="ECO:0000313" key="2">
    <source>
        <dbReference type="EMBL" id="MFC7393756.1"/>
    </source>
</evidence>
<dbReference type="SUPFAM" id="SSF51556">
    <property type="entry name" value="Metallo-dependent hydrolases"/>
    <property type="match status" value="1"/>
</dbReference>
<dbReference type="PANTHER" id="PTHR43135:SF3">
    <property type="entry name" value="ALPHA-D-RIBOSE 1-METHYLPHOSPHONATE 5-TRIPHOSPHATE DIPHOSPHATASE"/>
    <property type="match status" value="1"/>
</dbReference>
<dbReference type="Gene3D" id="2.30.40.10">
    <property type="entry name" value="Urease, subunit C, domain 1"/>
    <property type="match status" value="1"/>
</dbReference>
<dbReference type="SUPFAM" id="SSF51338">
    <property type="entry name" value="Composite domain of metallo-dependent hydrolases"/>
    <property type="match status" value="1"/>
</dbReference>
<dbReference type="Pfam" id="PF01979">
    <property type="entry name" value="Amidohydro_1"/>
    <property type="match status" value="1"/>
</dbReference>
<feature type="domain" description="Amidohydrolase-related" evidence="1">
    <location>
        <begin position="57"/>
        <end position="408"/>
    </location>
</feature>
<dbReference type="InterPro" id="IPR032466">
    <property type="entry name" value="Metal_Hydrolase"/>
</dbReference>
<keyword evidence="3" id="KW-1185">Reference proteome</keyword>
<dbReference type="CDD" id="cd01299">
    <property type="entry name" value="Met_dep_hydrolase_A"/>
    <property type="match status" value="1"/>
</dbReference>
<dbReference type="RefSeq" id="WP_380966395.1">
    <property type="nucleotide sequence ID" value="NZ_JBHTCO010000015.1"/>
</dbReference>
<reference evidence="3" key="1">
    <citation type="journal article" date="2019" name="Int. J. Syst. Evol. Microbiol.">
        <title>The Global Catalogue of Microorganisms (GCM) 10K type strain sequencing project: providing services to taxonomists for standard genome sequencing and annotation.</title>
        <authorList>
            <consortium name="The Broad Institute Genomics Platform"/>
            <consortium name="The Broad Institute Genome Sequencing Center for Infectious Disease"/>
            <person name="Wu L."/>
            <person name="Ma J."/>
        </authorList>
    </citation>
    <scope>NUCLEOTIDE SEQUENCE [LARGE SCALE GENOMIC DNA]</scope>
    <source>
        <strain evidence="3">CGMCC 1.16305</strain>
    </source>
</reference>
<proteinExistence type="predicted"/>
<name>A0ABW2PZM8_9BACL</name>
<dbReference type="InterPro" id="IPR006680">
    <property type="entry name" value="Amidohydro-rel"/>
</dbReference>
<evidence type="ECO:0000259" key="1">
    <source>
        <dbReference type="Pfam" id="PF01979"/>
    </source>
</evidence>
<evidence type="ECO:0000313" key="3">
    <source>
        <dbReference type="Proteomes" id="UP001596505"/>
    </source>
</evidence>
<protein>
    <submittedName>
        <fullName evidence="2">Amidohydrolase family protein</fullName>
    </submittedName>
</protein>
<organism evidence="2 3">
    <name type="scientific">Scopulibacillus cellulosilyticus</name>
    <dbReference type="NCBI Taxonomy" id="2665665"/>
    <lineage>
        <taxon>Bacteria</taxon>
        <taxon>Bacillati</taxon>
        <taxon>Bacillota</taxon>
        <taxon>Bacilli</taxon>
        <taxon>Bacillales</taxon>
        <taxon>Sporolactobacillaceae</taxon>
        <taxon>Scopulibacillus</taxon>
    </lineage>
</organism>
<dbReference type="EMBL" id="JBHTCO010000015">
    <property type="protein sequence ID" value="MFC7393756.1"/>
    <property type="molecule type" value="Genomic_DNA"/>
</dbReference>
<dbReference type="Proteomes" id="UP001596505">
    <property type="component" value="Unassembled WGS sequence"/>
</dbReference>
<dbReference type="InterPro" id="IPR051781">
    <property type="entry name" value="Metallo-dep_Hydrolase"/>
</dbReference>
<sequence length="424" mass="45839">MTYTLIKNGTLIDGNGGQPLANAAVLIKDNRIEAVGKLSEIKQPDEEVEVIDAQNGYILPGFIDTHVHMMMDQSNLQKSLSTPFSMNFYKALGHMKRTINAGVTSVRDAGFTDVGVKEAIDQGLILGPRMQVSIIPLTITGGHGDSWTRSGIDLTRLSYPGMPDGICDGPEQVRQKVREVLRAGADIIKVHATGGVMSPTDHPEFTQFSQEELEIMVQEAAFRRGIKVMAHAQGAEGIKNAVRAGIHSIEHGIFLDDEAIELMLAKGTYLVPTLLAPVAVLEAGETSDDMPEHALQKSREVIDFHRESIAKAYKSGVKIAMGTDAGVMPHGTNLRELNLMCQIGMSPMEAIVATTKVAAECLGWDDKLGTVETGKLADIIITKTNPIENISSLEDTNNIVTVIKDGNIEKDLLKETSGQSAYLV</sequence>
<comment type="caution">
    <text evidence="2">The sequence shown here is derived from an EMBL/GenBank/DDBJ whole genome shotgun (WGS) entry which is preliminary data.</text>
</comment>